<proteinExistence type="inferred from homology"/>
<dbReference type="Gene3D" id="4.10.830.30">
    <property type="entry name" value="Ribosomal protein L31"/>
    <property type="match status" value="1"/>
</dbReference>
<evidence type="ECO:0000256" key="4">
    <source>
        <dbReference type="ARBA" id="ARBA00023274"/>
    </source>
</evidence>
<dbReference type="NCBIfam" id="TIGR00105">
    <property type="entry name" value="L31"/>
    <property type="match status" value="1"/>
</dbReference>
<dbReference type="RefSeq" id="WP_005336598.1">
    <property type="nucleotide sequence ID" value="NZ_AP022038.1"/>
</dbReference>
<dbReference type="InterPro" id="IPR027493">
    <property type="entry name" value="Ribosomal_bL31_B"/>
</dbReference>
<dbReference type="GO" id="GO:1990904">
    <property type="term" value="C:ribonucleoprotein complex"/>
    <property type="evidence" value="ECO:0007669"/>
    <property type="project" value="UniProtKB-KW"/>
</dbReference>
<keyword evidence="3 5" id="KW-0689">Ribosomal protein</keyword>
<sequence>MKPHIHPDYRLVLFHDTAADAFFLVGSTIKSDRRYTWQDGKEYPYVSLDVSSQSHSFYTGKQKQVSSEGSVARFNKRFGAFSSKKES</sequence>
<dbReference type="EMBL" id="CP033604">
    <property type="protein sequence ID" value="AYV37339.1"/>
    <property type="molecule type" value="Genomic_DNA"/>
</dbReference>
<keyword evidence="4 5" id="KW-0687">Ribonucleoprotein</keyword>
<dbReference type="Proteomes" id="UP000267614">
    <property type="component" value="Chromosome"/>
</dbReference>
<accession>A0A318DEV7</accession>
<evidence type="ECO:0000313" key="17">
    <source>
        <dbReference type="Proteomes" id="UP000515442"/>
    </source>
</evidence>
<evidence type="ECO:0000313" key="9">
    <source>
        <dbReference type="EMBL" id="MCR4447904.1"/>
    </source>
</evidence>
<dbReference type="KEGG" id="avo:AMS64_09545"/>
<dbReference type="EMBL" id="AP022038">
    <property type="protein sequence ID" value="BBR39738.1"/>
    <property type="molecule type" value="Genomic_DNA"/>
</dbReference>
<dbReference type="EMBL" id="NQMC01000039">
    <property type="protein sequence ID" value="TYD43354.1"/>
    <property type="molecule type" value="Genomic_DNA"/>
</dbReference>
<evidence type="ECO:0000313" key="11">
    <source>
        <dbReference type="EMBL" id="TND53095.1"/>
    </source>
</evidence>
<dbReference type="EMBL" id="PDXJ01000018">
    <property type="protein sequence ID" value="TND53095.1"/>
    <property type="molecule type" value="Genomic_DNA"/>
</dbReference>
<reference evidence="11" key="5">
    <citation type="journal article" date="2019" name="PLoS ONE">
        <title>Identification and characterization of putative Aeromonas spp. T3SS effectors.</title>
        <authorList>
            <person name="Rangel L.T."/>
            <person name="Marden J."/>
            <person name="Colston S."/>
            <person name="Setubal J.C."/>
            <person name="Graf J."/>
            <person name="Gogarten J.P."/>
        </authorList>
    </citation>
    <scope>NUCLEOTIDE SEQUENCE</scope>
    <source>
        <strain evidence="11">BAQ071013-135</strain>
    </source>
</reference>
<evidence type="ECO:0000256" key="5">
    <source>
        <dbReference type="HAMAP-Rule" id="MF_00502"/>
    </source>
</evidence>
<dbReference type="Proteomes" id="UP001204061">
    <property type="component" value="Unassembled WGS sequence"/>
</dbReference>
<accession>A0A142E363</accession>
<reference evidence="9" key="8">
    <citation type="submission" date="2022-08" db="EMBL/GenBank/DDBJ databases">
        <title>A global survey of hypervirulent Aeromonas hydrophila identified this emerging pathogen in farmed fish in the lower Mekong River basin.</title>
        <authorList>
            <person name="Xu T."/>
            <person name="Rasmussen-Ivey C.R."/>
            <person name="Moen F.S."/>
            <person name="Fernandez Bravo A."/>
            <person name="Lamy B."/>
            <person name="Beaz-Hidalgo R."/>
            <person name="Khan C.D."/>
            <person name="Castro Escarpulli G."/>
            <person name="Yasin I.S.M."/>
            <person name="Figueras M.J."/>
            <person name="Azzam Sayuti M."/>
            <person name="Karim M.M."/>
            <person name="Alam K.M."/>
            <person name="Le T.T.T."/>
            <person name="Thao N.H.P."/>
            <person name="Addo S."/>
            <person name="Duodu S."/>
            <person name="Ali S."/>
            <person name="Mey S."/>
            <person name="Somony T."/>
            <person name="Liles M.R."/>
        </authorList>
    </citation>
    <scope>NUCLEOTIDE SEQUENCE</scope>
    <source>
        <strain evidence="9">0.14</strain>
    </source>
</reference>
<evidence type="ECO:0000313" key="14">
    <source>
        <dbReference type="Proteomes" id="UP000267614"/>
    </source>
</evidence>
<evidence type="ECO:0000313" key="8">
    <source>
        <dbReference type="EMBL" id="BBR39738.1"/>
    </source>
</evidence>
<evidence type="ECO:0000256" key="2">
    <source>
        <dbReference type="ARBA" id="ARBA00011838"/>
    </source>
</evidence>
<dbReference type="PANTHER" id="PTHR33280">
    <property type="entry name" value="50S RIBOSOMAL PROTEIN L31, CHLOROPLASTIC"/>
    <property type="match status" value="1"/>
</dbReference>
<evidence type="ECO:0000313" key="12">
    <source>
        <dbReference type="EMBL" id="TYD43354.1"/>
    </source>
</evidence>
<dbReference type="STRING" id="654.AMS64_09545"/>
<dbReference type="OMA" id="MQQDKHP"/>
<name>A0A142E363_AERVE</name>
<evidence type="ECO:0000313" key="10">
    <source>
        <dbReference type="EMBL" id="THJ45202.1"/>
    </source>
</evidence>
<dbReference type="Proteomes" id="UP000515442">
    <property type="component" value="Chromosome"/>
</dbReference>
<dbReference type="AlphaFoldDB" id="A0A142E363"/>
<dbReference type="InterPro" id="IPR002150">
    <property type="entry name" value="Ribosomal_bL31"/>
</dbReference>
<keyword evidence="16" id="KW-1185">Reference proteome</keyword>
<dbReference type="GO" id="GO:0005840">
    <property type="term" value="C:ribosome"/>
    <property type="evidence" value="ECO:0007669"/>
    <property type="project" value="UniProtKB-KW"/>
</dbReference>
<reference evidence="7 14" key="4">
    <citation type="submission" date="2018-11" db="EMBL/GenBank/DDBJ databases">
        <title>Complete genome sequence of multidrug-resistant Aeromonas veronii strain MS-18-37.</title>
        <authorList>
            <person name="Abdelhamed H."/>
            <person name="Lawrence M."/>
            <person name="Waldbieser G."/>
        </authorList>
    </citation>
    <scope>NUCLEOTIDE SEQUENCE [LARGE SCALE GENOMIC DNA]</scope>
    <source>
        <strain evidence="7 14">MS-18-37</strain>
    </source>
</reference>
<reference evidence="8 17" key="7">
    <citation type="submission" date="2019-12" db="EMBL/GenBank/DDBJ databases">
        <title>complete genome sequences of Aeromonas veronii str. WP3-W19-ESBL-03 isolated from wastewater treatment plant effluent.</title>
        <authorList>
            <person name="Sekizuka T."/>
            <person name="Itokawa K."/>
            <person name="Yatsu K."/>
            <person name="Inamine Y."/>
            <person name="Kuroda M."/>
        </authorList>
    </citation>
    <scope>NUCLEOTIDE SEQUENCE [LARGE SCALE GENOMIC DNA]</scope>
    <source>
        <strain evidence="8 17">WP3-W19-ESBL-03</strain>
    </source>
</reference>
<dbReference type="EMBL" id="SSUX01000007">
    <property type="protein sequence ID" value="THJ45202.1"/>
    <property type="molecule type" value="Genomic_DNA"/>
</dbReference>
<gene>
    <name evidence="5 8" type="primary">rpmE2</name>
    <name evidence="11" type="ORF">CF123_12855</name>
    <name evidence="12" type="ORF">CJF24_13835</name>
    <name evidence="10" type="ORF">E8Q35_11445</name>
    <name evidence="7" type="ORF">EFI48_11145</name>
    <name evidence="9" type="ORF">NS965_05850</name>
    <name evidence="6" type="ORF">WM43_01730</name>
    <name evidence="8" type="ORF">WP3W19E03_22630</name>
</gene>
<dbReference type="InterPro" id="IPR034704">
    <property type="entry name" value="Ribosomal_bL28/bL31-like_sf"/>
</dbReference>
<evidence type="ECO:0000313" key="16">
    <source>
        <dbReference type="Proteomes" id="UP000323129"/>
    </source>
</evidence>
<comment type="similarity">
    <text evidence="1 5">Belongs to the bacterial ribosomal protein bL31 family. Type B subfamily.</text>
</comment>
<dbReference type="Pfam" id="PF01197">
    <property type="entry name" value="Ribosomal_L31"/>
    <property type="match status" value="1"/>
</dbReference>
<dbReference type="InterPro" id="IPR042105">
    <property type="entry name" value="Ribosomal_bL31_sf"/>
</dbReference>
<dbReference type="PANTHER" id="PTHR33280:SF1">
    <property type="entry name" value="LARGE RIBOSOMAL SUBUNIT PROTEIN BL31C"/>
    <property type="match status" value="1"/>
</dbReference>
<reference evidence="12 16" key="2">
    <citation type="submission" date="2017-08" db="EMBL/GenBank/DDBJ databases">
        <title>Aeromonas veronii bv sobria strain NS22 whole genome sequencing.</title>
        <authorList>
            <person name="Katharios P."/>
            <person name="Ha V.Q."/>
            <person name="Smyrli M."/>
        </authorList>
    </citation>
    <scope>NUCLEOTIDE SEQUENCE [LARGE SCALE GENOMIC DNA]</scope>
    <source>
        <strain evidence="12 16">NS22</strain>
    </source>
</reference>
<dbReference type="Proteomes" id="UP000323129">
    <property type="component" value="Unassembled WGS sequence"/>
</dbReference>
<reference evidence="11" key="3">
    <citation type="submission" date="2017-10" db="EMBL/GenBank/DDBJ databases">
        <authorList>
            <person name="Colston S.M."/>
            <person name="Graf J."/>
        </authorList>
    </citation>
    <scope>NUCLEOTIDE SEQUENCE</scope>
    <source>
        <strain evidence="11">BAQ071013-135</strain>
    </source>
</reference>
<evidence type="ECO:0000313" key="6">
    <source>
        <dbReference type="EMBL" id="ANB51487.1"/>
    </source>
</evidence>
<organism evidence="10 15">
    <name type="scientific">Aeromonas veronii</name>
    <dbReference type="NCBI Taxonomy" id="654"/>
    <lineage>
        <taxon>Bacteria</taxon>
        <taxon>Pseudomonadati</taxon>
        <taxon>Pseudomonadota</taxon>
        <taxon>Gammaproteobacteria</taxon>
        <taxon>Aeromonadales</taxon>
        <taxon>Aeromonadaceae</taxon>
        <taxon>Aeromonas</taxon>
    </lineage>
</organism>
<dbReference type="EMBL" id="CP014774">
    <property type="protein sequence ID" value="ANB51487.1"/>
    <property type="molecule type" value="Genomic_DNA"/>
</dbReference>
<evidence type="ECO:0000256" key="3">
    <source>
        <dbReference type="ARBA" id="ARBA00022980"/>
    </source>
</evidence>
<reference evidence="10 15" key="6">
    <citation type="submission" date="2019-04" db="EMBL/GenBank/DDBJ databases">
        <title>Comparative genomics of Aeromonas veronii strains pathogenic to fish.</title>
        <authorList>
            <person name="Cascarano M.C."/>
            <person name="Smyrli M."/>
            <person name="Katharios P."/>
        </authorList>
    </citation>
    <scope>NUCLEOTIDE SEQUENCE [LARGE SCALE GENOMIC DNA]</scope>
    <source>
        <strain evidence="10 15">XU1</strain>
    </source>
</reference>
<evidence type="ECO:0000313" key="7">
    <source>
        <dbReference type="EMBL" id="AYV37339.1"/>
    </source>
</evidence>
<dbReference type="Proteomes" id="UP000796104">
    <property type="component" value="Unassembled WGS sequence"/>
</dbReference>
<dbReference type="NCBIfam" id="NF002462">
    <property type="entry name" value="PRK01678.1"/>
    <property type="match status" value="1"/>
</dbReference>
<evidence type="ECO:0000256" key="1">
    <source>
        <dbReference type="ARBA" id="ARBA00008196"/>
    </source>
</evidence>
<dbReference type="GO" id="GO:0006412">
    <property type="term" value="P:translation"/>
    <property type="evidence" value="ECO:0007669"/>
    <property type="project" value="UniProtKB-UniRule"/>
</dbReference>
<dbReference type="HAMAP" id="MF_00502">
    <property type="entry name" value="Ribosomal_bL31_2"/>
    <property type="match status" value="1"/>
</dbReference>
<dbReference type="Proteomes" id="UP000076809">
    <property type="component" value="Chromosome"/>
</dbReference>
<evidence type="ECO:0000313" key="15">
    <source>
        <dbReference type="Proteomes" id="UP000309618"/>
    </source>
</evidence>
<dbReference type="PRINTS" id="PR01249">
    <property type="entry name" value="RIBOSOMALL31"/>
</dbReference>
<dbReference type="Proteomes" id="UP000309618">
    <property type="component" value="Unassembled WGS sequence"/>
</dbReference>
<protein>
    <recommendedName>
        <fullName evidence="5">Large ribosomal subunit protein bL31B</fullName>
    </recommendedName>
</protein>
<dbReference type="GO" id="GO:0003735">
    <property type="term" value="F:structural constituent of ribosome"/>
    <property type="evidence" value="ECO:0007669"/>
    <property type="project" value="InterPro"/>
</dbReference>
<dbReference type="SUPFAM" id="SSF143800">
    <property type="entry name" value="L28p-like"/>
    <property type="match status" value="1"/>
</dbReference>
<dbReference type="eggNOG" id="COG0254">
    <property type="taxonomic scope" value="Bacteria"/>
</dbReference>
<evidence type="ECO:0000313" key="13">
    <source>
        <dbReference type="Proteomes" id="UP000076809"/>
    </source>
</evidence>
<reference evidence="6 13" key="1">
    <citation type="journal article" date="2016" name="J. Clin. Microbiol.">
        <title>Detection and Whole-Genome Sequencing of Carbapenemase-Producing Aeromonas hydrophila Isolates from Routine Perirectal Surveillance Culture.</title>
        <authorList>
            <person name="Hughes H.Y."/>
            <person name="Conlan S.P."/>
            <person name="Lau A.F."/>
            <person name="Dekker J.P."/>
            <person name="Michelin A.V."/>
            <person name="Youn J.H."/>
            <person name="Henderson D.K."/>
            <person name="Frank K.M."/>
            <person name="Segre J.A."/>
            <person name="Palmore T.N."/>
        </authorList>
    </citation>
    <scope>NUCLEOTIDE SEQUENCE [LARGE SCALE GENOMIC DNA]</scope>
    <source>
        <strain evidence="6 13">AVNIH1</strain>
    </source>
</reference>
<dbReference type="EMBL" id="JANLFC010000017">
    <property type="protein sequence ID" value="MCR4447904.1"/>
    <property type="molecule type" value="Genomic_DNA"/>
</dbReference>
<comment type="subunit">
    <text evidence="2 5">Part of the 50S ribosomal subunit.</text>
</comment>